<reference evidence="1 2" key="1">
    <citation type="journal article" date="1995" name="Virology">
        <title>Analysis of 45 kb of DNA located at the left end of the chlorella virus PBCV-1 genome.</title>
        <authorList>
            <person name="Lu Z."/>
            <person name="Li Y."/>
            <person name="Zhang Y."/>
            <person name="Kutish G.F."/>
            <person name="Rock D.L."/>
            <person name="Van Etten J.L."/>
        </authorList>
    </citation>
    <scope>NUCLEOTIDE SEQUENCE [LARGE SCALE GENOMIC DNA]</scope>
</reference>
<dbReference type="OrthoDB" id="41697at10239"/>
<reference evidence="1 2" key="3">
    <citation type="journal article" date="1996" name="Virology">
        <title>Analysis of 94 kb of the chlorella virus PBCV-1 330-kb genome: map positions 88 to 182.</title>
        <authorList>
            <person name="Lu Z."/>
            <person name="Li Y."/>
            <person name="Que Q."/>
            <person name="Kutish G.F."/>
            <person name="Rock D.L."/>
            <person name="Van Etten J.L."/>
        </authorList>
    </citation>
    <scope>NUCLEOTIDE SEQUENCE [LARGE SCALE GENOMIC DNA]</scope>
</reference>
<reference evidence="1 2" key="2">
    <citation type="journal article" date="1995" name="Virology">
        <title>Analysis of 43 kb of the Chlorella virus PBCV-1 330-kb genome: map positions 45 to 88.</title>
        <authorList>
            <person name="Li Y."/>
            <person name="Lu Z."/>
            <person name="Burbank D.E."/>
            <person name="Kutish G.F."/>
            <person name="Rock D.L."/>
            <person name="Van Etten J.L."/>
        </authorList>
    </citation>
    <scope>NUCLEOTIDE SEQUENCE [LARGE SCALE GENOMIC DNA]</scope>
</reference>
<proteinExistence type="predicted"/>
<reference evidence="1 2" key="4">
    <citation type="journal article" date="1996" name="Virology">
        <title>Analysis of 76 kb of the chlorella virus PBCV-1 330-kb genome: map positions 182 to 258.</title>
        <authorList>
            <person name="Kutish G.F."/>
            <person name="Li Y."/>
            <person name="Lu Z."/>
            <person name="Furuta M."/>
            <person name="Rock D.L."/>
            <person name="Van Etten J.L."/>
        </authorList>
    </citation>
    <scope>NUCLEOTIDE SEQUENCE [LARGE SCALE GENOMIC DNA]</scope>
</reference>
<name>F8TU35_PBCV1</name>
<accession>F8TU35</accession>
<dbReference type="KEGG" id="vg:10971115"/>
<gene>
    <name evidence="1" type="primary">A422aR</name>
</gene>
<keyword evidence="2" id="KW-1185">Reference proteome</keyword>
<organismHost>
    <name type="scientific">Chlorella</name>
    <dbReference type="NCBI Taxonomy" id="3071"/>
</organismHost>
<dbReference type="Proteomes" id="UP000000862">
    <property type="component" value="Segment"/>
</dbReference>
<dbReference type="GeneID" id="10971115"/>
<organism evidence="1 2">
    <name type="scientific">Paramecium bursaria Chlorella virus 1</name>
    <name type="common">PBCV-1</name>
    <dbReference type="NCBI Taxonomy" id="10506"/>
    <lineage>
        <taxon>Viruses</taxon>
        <taxon>Varidnaviria</taxon>
        <taxon>Bamfordvirae</taxon>
        <taxon>Nucleocytoviricota</taxon>
        <taxon>Megaviricetes</taxon>
        <taxon>Algavirales</taxon>
        <taxon>Phycodnaviridae</taxon>
        <taxon>Chlorovirus</taxon>
        <taxon>Chlorovirus vanettense</taxon>
    </lineage>
</organism>
<evidence type="ECO:0000313" key="1">
    <source>
        <dbReference type="EMBL" id="AEI70096.1"/>
    </source>
</evidence>
<dbReference type="RefSeq" id="YP_004678951.1">
    <property type="nucleotide sequence ID" value="NC_000852.5"/>
</dbReference>
<reference evidence="1 2" key="8">
    <citation type="journal article" date="2010" name="J. Virol.">
        <title>Microarray analysis of Paramecium bursaria chlorella virus 1 transcription.</title>
        <authorList>
            <person name="Yanai-Balser G.M."/>
            <person name="Duncan G.A."/>
            <person name="Eudy J.D."/>
            <person name="Wang D."/>
            <person name="Li X."/>
            <person name="Agarkova I.V."/>
            <person name="Dunigan D.D."/>
            <person name="Van Etten J.L."/>
        </authorList>
    </citation>
    <scope>NUCLEOTIDE SEQUENCE [LARGE SCALE GENOMIC DNA]</scope>
</reference>
<evidence type="ECO:0000313" key="2">
    <source>
        <dbReference type="Proteomes" id="UP000000862"/>
    </source>
</evidence>
<dbReference type="EMBL" id="JF411744">
    <property type="protein sequence ID" value="AEI70096.1"/>
    <property type="molecule type" value="Genomic_DNA"/>
</dbReference>
<sequence length="63" mass="7879">MLHWFLCIFIICVLILIFIPRKPEEVPTPNQIIQRKKQLYKLFLKEEKDTKRFFEDYRNLFFS</sequence>
<reference evidence="1 2" key="7">
    <citation type="journal article" date="2000" name="Virology">
        <title>Characterization of a beta-1,3-glucanase encoded by chlorella virus PBCV-1.</title>
        <authorList>
            <person name="Sun L."/>
            <person name="Gurnon J.R."/>
            <person name="Adams B.J."/>
            <person name="Graves M.V."/>
            <person name="Van Etten J.L."/>
        </authorList>
    </citation>
    <scope>NUCLEOTIDE SEQUENCE [LARGE SCALE GENOMIC DNA]</scope>
</reference>
<reference evidence="1 2" key="6">
    <citation type="journal article" date="1999" name="Virology">
        <title>Chlorella virus PBCV-1 encodes a functional homospermidine synthase.</title>
        <authorList>
            <person name="Kaiser A."/>
            <person name="Vollmert M."/>
            <person name="Tholl D."/>
            <person name="Graves M.V."/>
            <person name="Gurnon J.R."/>
            <person name="Xing W."/>
            <person name="Lisec A.D."/>
            <person name="Nickerson K.W."/>
            <person name="Van Etten J.L."/>
        </authorList>
    </citation>
    <scope>NUCLEOTIDE SEQUENCE [LARGE SCALE GENOMIC DNA]</scope>
</reference>
<protein>
    <submittedName>
        <fullName evidence="1">Uncharacterized protein</fullName>
    </submittedName>
</protein>
<reference evidence="1 2" key="5">
    <citation type="journal article" date="1997" name="Virology">
        <title>Analysis of 74 kb of DNA located at the right end of the 330-kb chlorella virus PBCV-1 genome.</title>
        <authorList>
            <person name="Li Y."/>
            <person name="Lu Z."/>
            <person name="Sun L."/>
            <person name="Ropp S."/>
            <person name="Kutish G.F."/>
            <person name="Rock D.L."/>
            <person name="Van Etten J.L."/>
        </authorList>
    </citation>
    <scope>NUCLEOTIDE SEQUENCE [LARGE SCALE GENOMIC DNA]</scope>
</reference>